<evidence type="ECO:0000313" key="2">
    <source>
        <dbReference type="Proteomes" id="UP000001312"/>
    </source>
</evidence>
<reference evidence="2" key="1">
    <citation type="journal article" date="2011" name="PLoS Genet.">
        <title>Genomic analysis of the necrotrophic fungal pathogens Sclerotinia sclerotiorum and Botrytis cinerea.</title>
        <authorList>
            <person name="Amselem J."/>
            <person name="Cuomo C.A."/>
            <person name="van Kan J.A."/>
            <person name="Viaud M."/>
            <person name="Benito E.P."/>
            <person name="Couloux A."/>
            <person name="Coutinho P.M."/>
            <person name="de Vries R.P."/>
            <person name="Dyer P.S."/>
            <person name="Fillinger S."/>
            <person name="Fournier E."/>
            <person name="Gout L."/>
            <person name="Hahn M."/>
            <person name="Kohn L."/>
            <person name="Lapalu N."/>
            <person name="Plummer K.M."/>
            <person name="Pradier J.M."/>
            <person name="Quevillon E."/>
            <person name="Sharon A."/>
            <person name="Simon A."/>
            <person name="ten Have A."/>
            <person name="Tudzynski B."/>
            <person name="Tudzynski P."/>
            <person name="Wincker P."/>
            <person name="Andrew M."/>
            <person name="Anthouard V."/>
            <person name="Beever R.E."/>
            <person name="Beffa R."/>
            <person name="Benoit I."/>
            <person name="Bouzid O."/>
            <person name="Brault B."/>
            <person name="Chen Z."/>
            <person name="Choquer M."/>
            <person name="Collemare J."/>
            <person name="Cotton P."/>
            <person name="Danchin E.G."/>
            <person name="Da Silva C."/>
            <person name="Gautier A."/>
            <person name="Giraud C."/>
            <person name="Giraud T."/>
            <person name="Gonzalez C."/>
            <person name="Grossetete S."/>
            <person name="Guldener U."/>
            <person name="Henrissat B."/>
            <person name="Howlett B.J."/>
            <person name="Kodira C."/>
            <person name="Kretschmer M."/>
            <person name="Lappartient A."/>
            <person name="Leroch M."/>
            <person name="Levis C."/>
            <person name="Mauceli E."/>
            <person name="Neuveglise C."/>
            <person name="Oeser B."/>
            <person name="Pearson M."/>
            <person name="Poulain J."/>
            <person name="Poussereau N."/>
            <person name="Quesneville H."/>
            <person name="Rascle C."/>
            <person name="Schumacher J."/>
            <person name="Segurens B."/>
            <person name="Sexton A."/>
            <person name="Silva E."/>
            <person name="Sirven C."/>
            <person name="Soanes D.M."/>
            <person name="Talbot N.J."/>
            <person name="Templeton M."/>
            <person name="Yandava C."/>
            <person name="Yarden O."/>
            <person name="Zeng Q."/>
            <person name="Rollins J.A."/>
            <person name="Lebrun M.H."/>
            <person name="Dickman M."/>
        </authorList>
    </citation>
    <scope>NUCLEOTIDE SEQUENCE [LARGE SCALE GENOMIC DNA]</scope>
    <source>
        <strain evidence="2">ATCC 18683 / 1980 / Ss-1</strain>
    </source>
</reference>
<accession>A7EWS0</accession>
<dbReference type="GeneID" id="5485502"/>
<dbReference type="EMBL" id="CH476634">
    <property type="protein sequence ID" value="EDN93912.1"/>
    <property type="molecule type" value="Genomic_DNA"/>
</dbReference>
<protein>
    <submittedName>
        <fullName evidence="1">Uncharacterized protein</fullName>
    </submittedName>
</protein>
<dbReference type="KEGG" id="ssl:SS1G_09779"/>
<proteinExistence type="predicted"/>
<dbReference type="RefSeq" id="XP_001589146.1">
    <property type="nucleotide sequence ID" value="XM_001589096.1"/>
</dbReference>
<dbReference type="AlphaFoldDB" id="A7EWS0"/>
<sequence length="38" mass="4471">MIHLNPKNRVPILAFTFYEQKAPRIEETLIHPSVTNHD</sequence>
<organism evidence="1 2">
    <name type="scientific">Sclerotinia sclerotiorum (strain ATCC 18683 / 1980 / Ss-1)</name>
    <name type="common">White mold</name>
    <name type="synonym">Whetzelinia sclerotiorum</name>
    <dbReference type="NCBI Taxonomy" id="665079"/>
    <lineage>
        <taxon>Eukaryota</taxon>
        <taxon>Fungi</taxon>
        <taxon>Dikarya</taxon>
        <taxon>Ascomycota</taxon>
        <taxon>Pezizomycotina</taxon>
        <taxon>Leotiomycetes</taxon>
        <taxon>Helotiales</taxon>
        <taxon>Sclerotiniaceae</taxon>
        <taxon>Sclerotinia</taxon>
    </lineage>
</organism>
<dbReference type="Proteomes" id="UP000001312">
    <property type="component" value="Unassembled WGS sequence"/>
</dbReference>
<gene>
    <name evidence="1" type="ORF">SS1G_09779</name>
</gene>
<dbReference type="InParanoid" id="A7EWS0"/>
<evidence type="ECO:0000313" key="1">
    <source>
        <dbReference type="EMBL" id="EDN93912.1"/>
    </source>
</evidence>
<keyword evidence="2" id="KW-1185">Reference proteome</keyword>
<name>A7EWS0_SCLS1</name>